<organism evidence="3 4">
    <name type="scientific">Massilicoli timonensis</name>
    <dbReference type="NCBI Taxonomy" id="2015901"/>
    <lineage>
        <taxon>Bacteria</taxon>
        <taxon>Bacillati</taxon>
        <taxon>Bacillota</taxon>
        <taxon>Erysipelotrichia</taxon>
        <taxon>Erysipelotrichales</taxon>
        <taxon>Erysipelotrichaceae</taxon>
        <taxon>Massilicoli</taxon>
    </lineage>
</organism>
<dbReference type="InterPro" id="IPR036662">
    <property type="entry name" value="PTS_EIIA_man-typ_sf"/>
</dbReference>
<dbReference type="InterPro" id="IPR004701">
    <property type="entry name" value="PTS_EIIA_man-typ"/>
</dbReference>
<feature type="domain" description="PTS EIIA type-4" evidence="2">
    <location>
        <begin position="1"/>
        <end position="122"/>
    </location>
</feature>
<comment type="caution">
    <text evidence="3">The sequence shown here is derived from an EMBL/GenBank/DDBJ whole genome shotgun (WGS) entry which is preliminary data.</text>
</comment>
<evidence type="ECO:0000313" key="4">
    <source>
        <dbReference type="Proteomes" id="UP001524435"/>
    </source>
</evidence>
<gene>
    <name evidence="3" type="ORF">NE663_00040</name>
</gene>
<dbReference type="EMBL" id="JANGCH010000001">
    <property type="protein sequence ID" value="MCQ5120650.1"/>
    <property type="molecule type" value="Genomic_DNA"/>
</dbReference>
<evidence type="ECO:0000256" key="1">
    <source>
        <dbReference type="ARBA" id="ARBA00022679"/>
    </source>
</evidence>
<protein>
    <submittedName>
        <fullName evidence="3">PTS mannose transporter subunit IIB</fullName>
    </submittedName>
</protein>
<dbReference type="Proteomes" id="UP001524435">
    <property type="component" value="Unassembled WGS sequence"/>
</dbReference>
<dbReference type="InterPro" id="IPR051471">
    <property type="entry name" value="Bacterial_PTS_sugar_comp"/>
</dbReference>
<keyword evidence="4" id="KW-1185">Reference proteome</keyword>
<evidence type="ECO:0000259" key="2">
    <source>
        <dbReference type="PROSITE" id="PS51096"/>
    </source>
</evidence>
<dbReference type="PANTHER" id="PTHR33799">
    <property type="entry name" value="PTS PERMEASE-RELATED-RELATED"/>
    <property type="match status" value="1"/>
</dbReference>
<name>A0ABT1SHF7_9FIRM</name>
<dbReference type="RefSeq" id="WP_256197183.1">
    <property type="nucleotide sequence ID" value="NZ_JANGCH010000001.1"/>
</dbReference>
<dbReference type="Pfam" id="PF03610">
    <property type="entry name" value="EIIA-man"/>
    <property type="match status" value="1"/>
</dbReference>
<dbReference type="PROSITE" id="PS51096">
    <property type="entry name" value="PTS_EIIA_TYPE_4"/>
    <property type="match status" value="1"/>
</dbReference>
<accession>A0ABT1SHF7</accession>
<dbReference type="SUPFAM" id="SSF53062">
    <property type="entry name" value="PTS system fructose IIA component-like"/>
    <property type="match status" value="1"/>
</dbReference>
<sequence length="144" mass="16166">MRKVILASHGSLAEGMFSAAQMIIGDCSDIDVYGLDRYGQPQVIYQHIKKQVDTHENWEFVILCDINGGSVHNQLMQLMDHENVYLVTGMTLSMVLELKLSSEDAKVRPLLNKVVNSAKENTLIFDHDSVVSEIAKGLEDDCLW</sequence>
<evidence type="ECO:0000313" key="3">
    <source>
        <dbReference type="EMBL" id="MCQ5120650.1"/>
    </source>
</evidence>
<dbReference type="Gene3D" id="3.40.50.510">
    <property type="entry name" value="Phosphotransferase system, mannose-type IIA component"/>
    <property type="match status" value="1"/>
</dbReference>
<dbReference type="PANTHER" id="PTHR33799:SF1">
    <property type="entry name" value="PTS SYSTEM MANNOSE-SPECIFIC EIIAB COMPONENT-RELATED"/>
    <property type="match status" value="1"/>
</dbReference>
<proteinExistence type="predicted"/>
<reference evidence="3 4" key="1">
    <citation type="submission" date="2022-06" db="EMBL/GenBank/DDBJ databases">
        <title>Isolation of gut microbiota from human fecal samples.</title>
        <authorList>
            <person name="Pamer E.G."/>
            <person name="Barat B."/>
            <person name="Waligurski E."/>
            <person name="Medina S."/>
            <person name="Paddock L."/>
            <person name="Mostad J."/>
        </authorList>
    </citation>
    <scope>NUCLEOTIDE SEQUENCE [LARGE SCALE GENOMIC DNA]</scope>
    <source>
        <strain evidence="3 4">DFI.6.1</strain>
    </source>
</reference>
<keyword evidence="1" id="KW-0808">Transferase</keyword>